<feature type="transmembrane region" description="Helical" evidence="6">
    <location>
        <begin position="61"/>
        <end position="82"/>
    </location>
</feature>
<dbReference type="AlphaFoldDB" id="A0A1J5PXK9"/>
<evidence type="ECO:0000256" key="2">
    <source>
        <dbReference type="ARBA" id="ARBA00022475"/>
    </source>
</evidence>
<evidence type="ECO:0000256" key="4">
    <source>
        <dbReference type="ARBA" id="ARBA00022989"/>
    </source>
</evidence>
<evidence type="ECO:0000313" key="7">
    <source>
        <dbReference type="EMBL" id="OIQ68357.1"/>
    </source>
</evidence>
<dbReference type="PANTHER" id="PTHR33931:SF2">
    <property type="entry name" value="HOLIN-LIKE PROTEIN CIDA"/>
    <property type="match status" value="1"/>
</dbReference>
<protein>
    <submittedName>
        <fullName evidence="7">Holin-like protein CidA</fullName>
    </submittedName>
</protein>
<gene>
    <name evidence="7" type="primary">cidA_3</name>
    <name evidence="7" type="ORF">GALL_500530</name>
</gene>
<keyword evidence="5 6" id="KW-0472">Membrane</keyword>
<feature type="transmembrane region" description="Helical" evidence="6">
    <location>
        <begin position="30"/>
        <end position="49"/>
    </location>
</feature>
<keyword evidence="3 6" id="KW-0812">Transmembrane</keyword>
<comment type="caution">
    <text evidence="7">The sequence shown here is derived from an EMBL/GenBank/DDBJ whole genome shotgun (WGS) entry which is preliminary data.</text>
</comment>
<feature type="transmembrane region" description="Helical" evidence="6">
    <location>
        <begin position="88"/>
        <end position="109"/>
    </location>
</feature>
<proteinExistence type="predicted"/>
<dbReference type="GO" id="GO:0005886">
    <property type="term" value="C:plasma membrane"/>
    <property type="evidence" value="ECO:0007669"/>
    <property type="project" value="UniProtKB-SubCell"/>
</dbReference>
<dbReference type="InterPro" id="IPR005538">
    <property type="entry name" value="LrgA/CidA"/>
</dbReference>
<organism evidence="7">
    <name type="scientific">mine drainage metagenome</name>
    <dbReference type="NCBI Taxonomy" id="410659"/>
    <lineage>
        <taxon>unclassified sequences</taxon>
        <taxon>metagenomes</taxon>
        <taxon>ecological metagenomes</taxon>
    </lineage>
</organism>
<evidence type="ECO:0000256" key="6">
    <source>
        <dbReference type="SAM" id="Phobius"/>
    </source>
</evidence>
<evidence type="ECO:0000256" key="5">
    <source>
        <dbReference type="ARBA" id="ARBA00023136"/>
    </source>
</evidence>
<dbReference type="EMBL" id="MLJW01005357">
    <property type="protein sequence ID" value="OIQ68357.1"/>
    <property type="molecule type" value="Genomic_DNA"/>
</dbReference>
<sequence>MRTSPLRTGLAWLLLCQSMGEALTRLAHVGLPGPVIGMLILVCLLRWKFVREPVGAVADALLAHLSLLFVPVGVGVMTHMALLSQYGLRLLVALVLSTWIGLIVTALVLRATLGRTGASPNVEVLQ</sequence>
<comment type="subcellular location">
    <subcellularLocation>
        <location evidence="1">Cell membrane</location>
        <topology evidence="1">Multi-pass membrane protein</topology>
    </subcellularLocation>
</comment>
<dbReference type="PANTHER" id="PTHR33931">
    <property type="entry name" value="HOLIN-LIKE PROTEIN CIDA-RELATED"/>
    <property type="match status" value="1"/>
</dbReference>
<name>A0A1J5PXK9_9ZZZZ</name>
<evidence type="ECO:0000256" key="3">
    <source>
        <dbReference type="ARBA" id="ARBA00022692"/>
    </source>
</evidence>
<dbReference type="Pfam" id="PF03788">
    <property type="entry name" value="LrgA"/>
    <property type="match status" value="1"/>
</dbReference>
<keyword evidence="2" id="KW-1003">Cell membrane</keyword>
<reference evidence="7" key="1">
    <citation type="submission" date="2016-10" db="EMBL/GenBank/DDBJ databases">
        <title>Sequence of Gallionella enrichment culture.</title>
        <authorList>
            <person name="Poehlein A."/>
            <person name="Muehling M."/>
            <person name="Daniel R."/>
        </authorList>
    </citation>
    <scope>NUCLEOTIDE SEQUENCE</scope>
</reference>
<evidence type="ECO:0000256" key="1">
    <source>
        <dbReference type="ARBA" id="ARBA00004651"/>
    </source>
</evidence>
<keyword evidence="4 6" id="KW-1133">Transmembrane helix</keyword>
<accession>A0A1J5PXK9</accession>